<dbReference type="GO" id="GO:0005886">
    <property type="term" value="C:plasma membrane"/>
    <property type="evidence" value="ECO:0007669"/>
    <property type="project" value="UniProtKB-SubCell"/>
</dbReference>
<evidence type="ECO:0000256" key="3">
    <source>
        <dbReference type="ARBA" id="ARBA00021897"/>
    </source>
</evidence>
<evidence type="ECO:0000256" key="2">
    <source>
        <dbReference type="ARBA" id="ARBA00009226"/>
    </source>
</evidence>
<evidence type="ECO:0000256" key="8">
    <source>
        <dbReference type="ARBA" id="ARBA00025044"/>
    </source>
</evidence>
<dbReference type="Proteomes" id="UP000886005">
    <property type="component" value="Unassembled WGS sequence"/>
</dbReference>
<dbReference type="GO" id="GO:0006935">
    <property type="term" value="P:chemotaxis"/>
    <property type="evidence" value="ECO:0007669"/>
    <property type="project" value="UniProtKB-KW"/>
</dbReference>
<evidence type="ECO:0000313" key="10">
    <source>
        <dbReference type="EMBL" id="HED11465.1"/>
    </source>
</evidence>
<dbReference type="PRINTS" id="PR00956">
    <property type="entry name" value="FLGMOTORFLIN"/>
</dbReference>
<dbReference type="InterPro" id="IPR036429">
    <property type="entry name" value="SpoA-like_sf"/>
</dbReference>
<evidence type="ECO:0000256" key="7">
    <source>
        <dbReference type="ARBA" id="ARBA00023136"/>
    </source>
</evidence>
<keyword evidence="10" id="KW-0282">Flagellum</keyword>
<dbReference type="NCBIfam" id="TIGR02480">
    <property type="entry name" value="fliN"/>
    <property type="match status" value="1"/>
</dbReference>
<evidence type="ECO:0000256" key="5">
    <source>
        <dbReference type="ARBA" id="ARBA00022500"/>
    </source>
</evidence>
<dbReference type="GO" id="GO:0009425">
    <property type="term" value="C:bacterial-type flagellum basal body"/>
    <property type="evidence" value="ECO:0007669"/>
    <property type="project" value="InterPro"/>
</dbReference>
<sequence length="309" mass="34974">MSDSYLQKRAKHNIDEVLPVVSNALGQILNRSVEARVRYVEEDNLPELIAAEEFPRVVIRFKSGQSEKTIQNLILTDPQFLLNFYGWMIMDDPAEEVTDEHFDGLREGLEQVFGQIKMAVTDDNGTFQFEELDIKLANTFEDIRSDVLEGQGTACTYTLKTEEIEFELNHYLWPEHPEQFVEKGDSPMTQNQSAMDSDPVDIQSAEFGDLSVTQGDVKSDPKNVNMLLDVELEIRVEIDRKTILVSDLLKLGKGSIVELDKSAGEALDVYVNGRKFAEGEVVVVDDRFGIRVTQLLSPKDRVQSLGQHF</sequence>
<dbReference type="AlphaFoldDB" id="A0A7V1LP21"/>
<comment type="caution">
    <text evidence="10">The sequence shown here is derived from an EMBL/GenBank/DDBJ whole genome shotgun (WGS) entry which is preliminary data.</text>
</comment>
<proteinExistence type="inferred from homology"/>
<dbReference type="GO" id="GO:0071973">
    <property type="term" value="P:bacterial-type flagellum-dependent cell motility"/>
    <property type="evidence" value="ECO:0007669"/>
    <property type="project" value="InterPro"/>
</dbReference>
<evidence type="ECO:0000259" key="9">
    <source>
        <dbReference type="Pfam" id="PF01052"/>
    </source>
</evidence>
<accession>A0A7V1LP21</accession>
<feature type="domain" description="Flagellar motor switch protein FliN-like C-terminal" evidence="9">
    <location>
        <begin position="226"/>
        <end position="296"/>
    </location>
</feature>
<dbReference type="InterPro" id="IPR012826">
    <property type="entry name" value="FliN"/>
</dbReference>
<reference evidence="10" key="1">
    <citation type="journal article" date="2020" name="mSystems">
        <title>Genome- and Community-Level Interaction Insights into Carbon Utilization and Element Cycling Functions of Hydrothermarchaeota in Hydrothermal Sediment.</title>
        <authorList>
            <person name="Zhou Z."/>
            <person name="Liu Y."/>
            <person name="Xu W."/>
            <person name="Pan J."/>
            <person name="Luo Z.H."/>
            <person name="Li M."/>
        </authorList>
    </citation>
    <scope>NUCLEOTIDE SEQUENCE [LARGE SCALE GENOMIC DNA]</scope>
    <source>
        <strain evidence="10">HyVt-456</strain>
    </source>
</reference>
<protein>
    <recommendedName>
        <fullName evidence="3">Flagellar motor switch protein FliN</fullName>
    </recommendedName>
</protein>
<gene>
    <name evidence="10" type="primary">fliN</name>
    <name evidence="10" type="ORF">ENJ10_12305</name>
</gene>
<keyword evidence="7" id="KW-0472">Membrane</keyword>
<dbReference type="GO" id="GO:0003774">
    <property type="term" value="F:cytoskeletal motor activity"/>
    <property type="evidence" value="ECO:0007669"/>
    <property type="project" value="InterPro"/>
</dbReference>
<dbReference type="InterPro" id="IPR028976">
    <property type="entry name" value="CheC-like_sf"/>
</dbReference>
<dbReference type="InterPro" id="IPR001172">
    <property type="entry name" value="FliN_T3SS_HrcQb"/>
</dbReference>
<dbReference type="SUPFAM" id="SSF103039">
    <property type="entry name" value="CheC-like"/>
    <property type="match status" value="1"/>
</dbReference>
<comment type="function">
    <text evidence="8">FliM is one of three proteins (FliG, FliN, FliM) that forms the rotor-mounted switch complex (C ring), located at the base of the basal body. This complex interacts with the CheY and CheZ chemotaxis proteins, in addition to contacting components of the motor that determine the direction of flagellar rotation.</text>
</comment>
<dbReference type="PANTHER" id="PTHR43484">
    <property type="match status" value="1"/>
</dbReference>
<dbReference type="InterPro" id="IPR001543">
    <property type="entry name" value="FliN-like_C"/>
</dbReference>
<keyword evidence="5" id="KW-0145">Chemotaxis</keyword>
<keyword evidence="10" id="KW-0969">Cilium</keyword>
<organism evidence="10">
    <name type="scientific">Caldithrix abyssi</name>
    <dbReference type="NCBI Taxonomy" id="187145"/>
    <lineage>
        <taxon>Bacteria</taxon>
        <taxon>Pseudomonadati</taxon>
        <taxon>Calditrichota</taxon>
        <taxon>Calditrichia</taxon>
        <taxon>Calditrichales</taxon>
        <taxon>Calditrichaceae</taxon>
        <taxon>Caldithrix</taxon>
    </lineage>
</organism>
<keyword evidence="6" id="KW-0283">Flagellar rotation</keyword>
<evidence type="ECO:0000256" key="1">
    <source>
        <dbReference type="ARBA" id="ARBA00004413"/>
    </source>
</evidence>
<comment type="similarity">
    <text evidence="2">Belongs to the FliN/MopA/SpaO family.</text>
</comment>
<name>A0A7V1LP21_CALAY</name>
<dbReference type="InterPro" id="IPR051469">
    <property type="entry name" value="FliN/MopA/SpaO"/>
</dbReference>
<dbReference type="Gene3D" id="2.30.330.10">
    <property type="entry name" value="SpoA-like"/>
    <property type="match status" value="1"/>
</dbReference>
<dbReference type="Pfam" id="PF01052">
    <property type="entry name" value="FliMN_C"/>
    <property type="match status" value="1"/>
</dbReference>
<evidence type="ECO:0000256" key="4">
    <source>
        <dbReference type="ARBA" id="ARBA00022475"/>
    </source>
</evidence>
<evidence type="ECO:0000256" key="6">
    <source>
        <dbReference type="ARBA" id="ARBA00022779"/>
    </source>
</evidence>
<dbReference type="EMBL" id="DRLD01000344">
    <property type="protein sequence ID" value="HED11465.1"/>
    <property type="molecule type" value="Genomic_DNA"/>
</dbReference>
<dbReference type="SUPFAM" id="SSF101801">
    <property type="entry name" value="Surface presentation of antigens (SPOA)"/>
    <property type="match status" value="1"/>
</dbReference>
<keyword evidence="4" id="KW-1003">Cell membrane</keyword>
<comment type="subcellular location">
    <subcellularLocation>
        <location evidence="1">Cell membrane</location>
        <topology evidence="1">Peripheral membrane protein</topology>
        <orientation evidence="1">Cytoplasmic side</orientation>
    </subcellularLocation>
</comment>
<dbReference type="PANTHER" id="PTHR43484:SF1">
    <property type="entry name" value="FLAGELLAR MOTOR SWITCH PROTEIN FLIN"/>
    <property type="match status" value="1"/>
</dbReference>
<keyword evidence="10" id="KW-0966">Cell projection</keyword>